<proteinExistence type="predicted"/>
<dbReference type="Gene3D" id="3.40.50.1820">
    <property type="entry name" value="alpha/beta hydrolase"/>
    <property type="match status" value="1"/>
</dbReference>
<feature type="signal peptide" evidence="2">
    <location>
        <begin position="1"/>
        <end position="24"/>
    </location>
</feature>
<dbReference type="RefSeq" id="WP_012236811.1">
    <property type="nucleotide sequence ID" value="NC_010162.1"/>
</dbReference>
<dbReference type="KEGG" id="scl:sce4178"/>
<dbReference type="AlphaFoldDB" id="A9EWQ4"/>
<dbReference type="EMBL" id="AM746676">
    <property type="protein sequence ID" value="CAN94341.1"/>
    <property type="molecule type" value="Genomic_DNA"/>
</dbReference>
<name>A9EWQ4_SORC5</name>
<reference evidence="3 4" key="1">
    <citation type="journal article" date="2007" name="Nat. Biotechnol.">
        <title>Complete genome sequence of the myxobacterium Sorangium cellulosum.</title>
        <authorList>
            <person name="Schneiker S."/>
            <person name="Perlova O."/>
            <person name="Kaiser O."/>
            <person name="Gerth K."/>
            <person name="Alici A."/>
            <person name="Altmeyer M.O."/>
            <person name="Bartels D."/>
            <person name="Bekel T."/>
            <person name="Beyer S."/>
            <person name="Bode E."/>
            <person name="Bode H.B."/>
            <person name="Bolten C.J."/>
            <person name="Choudhuri J.V."/>
            <person name="Doss S."/>
            <person name="Elnakady Y.A."/>
            <person name="Frank B."/>
            <person name="Gaigalat L."/>
            <person name="Goesmann A."/>
            <person name="Groeger C."/>
            <person name="Gross F."/>
            <person name="Jelsbak L."/>
            <person name="Jelsbak L."/>
            <person name="Kalinowski J."/>
            <person name="Kegler C."/>
            <person name="Knauber T."/>
            <person name="Konietzny S."/>
            <person name="Kopp M."/>
            <person name="Krause L."/>
            <person name="Krug D."/>
            <person name="Linke B."/>
            <person name="Mahmud T."/>
            <person name="Martinez-Arias R."/>
            <person name="McHardy A.C."/>
            <person name="Merai M."/>
            <person name="Meyer F."/>
            <person name="Mormann S."/>
            <person name="Munoz-Dorado J."/>
            <person name="Perez J."/>
            <person name="Pradella S."/>
            <person name="Rachid S."/>
            <person name="Raddatz G."/>
            <person name="Rosenau F."/>
            <person name="Rueckert C."/>
            <person name="Sasse F."/>
            <person name="Scharfe M."/>
            <person name="Schuster S.C."/>
            <person name="Suen G."/>
            <person name="Treuner-Lange A."/>
            <person name="Velicer G.J."/>
            <person name="Vorholter F.-J."/>
            <person name="Weissman K.J."/>
            <person name="Welch R.D."/>
            <person name="Wenzel S.C."/>
            <person name="Whitworth D.E."/>
            <person name="Wilhelm S."/>
            <person name="Wittmann C."/>
            <person name="Bloecker H."/>
            <person name="Puehler A."/>
            <person name="Mueller R."/>
        </authorList>
    </citation>
    <scope>NUCLEOTIDE SEQUENCE [LARGE SCALE GENOMIC DNA]</scope>
    <source>
        <strain evidence="4">So ce56</strain>
    </source>
</reference>
<sequence>MYNRMKAVRRFNVFCLLSSVALLACGEDNGGAAQAAGAGSSSVSATTSGASTSGTAGSGGAASSGADTGAGGMGGAGAGAGGAGAGGAGAGAGGAGDGGAGAGGAGGPALPPITDYSAEGPFATTVERNVGPNGAYTVFRPEPLGADGFLHAPIIFGPGIGQQVAVHTTMLTNFASHGFVVVGSPVLSGGPGDAGNLKKMEDGLNWILEQNDAPGKYQGKLYVDHAVSMGFSVGGTSAVQLGGHEAVATVVSIHGHRASADLHGTMLQTTGTRDTVGMPLQQDTYDMSEVPTFLATLTGAPHAYIESDGGGEERPAIVAWMRYWIYNDMGARDHFFGNDCVLCKAPWENPQRKNWE</sequence>
<dbReference type="eggNOG" id="COG4188">
    <property type="taxonomic scope" value="Bacteria"/>
</dbReference>
<evidence type="ECO:0000313" key="4">
    <source>
        <dbReference type="Proteomes" id="UP000002139"/>
    </source>
</evidence>
<dbReference type="SUPFAM" id="SSF53474">
    <property type="entry name" value="alpha/beta-Hydrolases"/>
    <property type="match status" value="1"/>
</dbReference>
<feature type="compositionally biased region" description="Low complexity" evidence="1">
    <location>
        <begin position="35"/>
        <end position="55"/>
    </location>
</feature>
<feature type="region of interest" description="Disordered" evidence="1">
    <location>
        <begin position="35"/>
        <end position="66"/>
    </location>
</feature>
<dbReference type="PROSITE" id="PS51257">
    <property type="entry name" value="PROKAR_LIPOPROTEIN"/>
    <property type="match status" value="1"/>
</dbReference>
<keyword evidence="4" id="KW-1185">Reference proteome</keyword>
<feature type="compositionally biased region" description="Gly residues" evidence="1">
    <location>
        <begin position="56"/>
        <end position="66"/>
    </location>
</feature>
<feature type="chain" id="PRO_5002735489" description="Alpha/beta hydrolase" evidence="2">
    <location>
        <begin position="25"/>
        <end position="356"/>
    </location>
</feature>
<evidence type="ECO:0000256" key="1">
    <source>
        <dbReference type="SAM" id="MobiDB-lite"/>
    </source>
</evidence>
<dbReference type="HOGENOM" id="CLU_066638_0_0_7"/>
<evidence type="ECO:0008006" key="5">
    <source>
        <dbReference type="Google" id="ProtNLM"/>
    </source>
</evidence>
<organism evidence="3 4">
    <name type="scientific">Sorangium cellulosum (strain So ce56)</name>
    <name type="common">Polyangium cellulosum (strain So ce56)</name>
    <dbReference type="NCBI Taxonomy" id="448385"/>
    <lineage>
        <taxon>Bacteria</taxon>
        <taxon>Pseudomonadati</taxon>
        <taxon>Myxococcota</taxon>
        <taxon>Polyangia</taxon>
        <taxon>Polyangiales</taxon>
        <taxon>Polyangiaceae</taxon>
        <taxon>Sorangium</taxon>
    </lineage>
</organism>
<evidence type="ECO:0000256" key="2">
    <source>
        <dbReference type="SAM" id="SignalP"/>
    </source>
</evidence>
<protein>
    <recommendedName>
        <fullName evidence="5">Alpha/beta hydrolase</fullName>
    </recommendedName>
</protein>
<accession>A9EWQ4</accession>
<dbReference type="Proteomes" id="UP000002139">
    <property type="component" value="Chromosome"/>
</dbReference>
<dbReference type="InterPro" id="IPR029058">
    <property type="entry name" value="AB_hydrolase_fold"/>
</dbReference>
<evidence type="ECO:0000313" key="3">
    <source>
        <dbReference type="EMBL" id="CAN94341.1"/>
    </source>
</evidence>
<gene>
    <name evidence="3" type="ordered locus">sce4178</name>
</gene>
<dbReference type="STRING" id="448385.sce4178"/>
<keyword evidence="2" id="KW-0732">Signal</keyword>